<name>A0A5D4M551_9BACI</name>
<dbReference type="PANTHER" id="PTHR34216:SF3">
    <property type="entry name" value="POLY-BETA-1,6-N-ACETYL-D-GLUCOSAMINE N-DEACETYLASE"/>
    <property type="match status" value="1"/>
</dbReference>
<dbReference type="InterPro" id="IPR051398">
    <property type="entry name" value="Polysacch_Deacetylase"/>
</dbReference>
<feature type="domain" description="NodB homology" evidence="3">
    <location>
        <begin position="142"/>
        <end position="320"/>
    </location>
</feature>
<dbReference type="CDD" id="cd10966">
    <property type="entry name" value="CE4_yadE_5s"/>
    <property type="match status" value="1"/>
</dbReference>
<gene>
    <name evidence="4" type="ORF">FZC84_19645</name>
</gene>
<evidence type="ECO:0000256" key="2">
    <source>
        <dbReference type="ARBA" id="ARBA00022729"/>
    </source>
</evidence>
<dbReference type="SUPFAM" id="SSF88713">
    <property type="entry name" value="Glycoside hydrolase/deacetylase"/>
    <property type="match status" value="1"/>
</dbReference>
<evidence type="ECO:0000313" key="4">
    <source>
        <dbReference type="EMBL" id="TYR97034.1"/>
    </source>
</evidence>
<dbReference type="Pfam" id="PF01522">
    <property type="entry name" value="Polysacc_deac_1"/>
    <property type="match status" value="1"/>
</dbReference>
<dbReference type="PANTHER" id="PTHR34216">
    <property type="match status" value="1"/>
</dbReference>
<comment type="caution">
    <text evidence="4">The sequence shown here is derived from an EMBL/GenBank/DDBJ whole genome shotgun (WGS) entry which is preliminary data.</text>
</comment>
<organism evidence="4 5">
    <name type="scientific">Rossellomorea vietnamensis</name>
    <dbReference type="NCBI Taxonomy" id="218284"/>
    <lineage>
        <taxon>Bacteria</taxon>
        <taxon>Bacillati</taxon>
        <taxon>Bacillota</taxon>
        <taxon>Bacilli</taxon>
        <taxon>Bacillales</taxon>
        <taxon>Bacillaceae</taxon>
        <taxon>Rossellomorea</taxon>
    </lineage>
</organism>
<dbReference type="EMBL" id="VTEG01000022">
    <property type="protein sequence ID" value="TYR97034.1"/>
    <property type="molecule type" value="Genomic_DNA"/>
</dbReference>
<dbReference type="InterPro" id="IPR002509">
    <property type="entry name" value="NODB_dom"/>
</dbReference>
<dbReference type="GO" id="GO:0005975">
    <property type="term" value="P:carbohydrate metabolic process"/>
    <property type="evidence" value="ECO:0007669"/>
    <property type="project" value="InterPro"/>
</dbReference>
<dbReference type="Proteomes" id="UP000325182">
    <property type="component" value="Unassembled WGS sequence"/>
</dbReference>
<comment type="subcellular location">
    <subcellularLocation>
        <location evidence="1">Secreted</location>
    </subcellularLocation>
</comment>
<accession>A0A5D4M551</accession>
<dbReference type="AlphaFoldDB" id="A0A5D4M551"/>
<dbReference type="Gene3D" id="3.20.20.370">
    <property type="entry name" value="Glycoside hydrolase/deacetylase"/>
    <property type="match status" value="1"/>
</dbReference>
<evidence type="ECO:0000313" key="5">
    <source>
        <dbReference type="Proteomes" id="UP000325182"/>
    </source>
</evidence>
<proteinExistence type="predicted"/>
<dbReference type="GO" id="GO:0016810">
    <property type="term" value="F:hydrolase activity, acting on carbon-nitrogen (but not peptide) bonds"/>
    <property type="evidence" value="ECO:0007669"/>
    <property type="project" value="InterPro"/>
</dbReference>
<keyword evidence="2" id="KW-0732">Signal</keyword>
<dbReference type="RefSeq" id="WP_148954945.1">
    <property type="nucleotide sequence ID" value="NZ_VTEG01000022.1"/>
</dbReference>
<protein>
    <submittedName>
        <fullName evidence="4">Polysaccharide deacetylase family protein</fullName>
    </submittedName>
</protein>
<evidence type="ECO:0000259" key="3">
    <source>
        <dbReference type="PROSITE" id="PS51677"/>
    </source>
</evidence>
<dbReference type="PROSITE" id="PS51677">
    <property type="entry name" value="NODB"/>
    <property type="match status" value="1"/>
</dbReference>
<evidence type="ECO:0000256" key="1">
    <source>
        <dbReference type="ARBA" id="ARBA00004613"/>
    </source>
</evidence>
<reference evidence="4 5" key="1">
    <citation type="submission" date="2019-08" db="EMBL/GenBank/DDBJ databases">
        <title>Bacillus genomes from the desert of Cuatro Cienegas, Coahuila.</title>
        <authorList>
            <person name="Olmedo-Alvarez G."/>
        </authorList>
    </citation>
    <scope>NUCLEOTIDE SEQUENCE [LARGE SCALE GENOMIC DNA]</scope>
    <source>
        <strain evidence="4 5">CH128b_4D</strain>
    </source>
</reference>
<dbReference type="InterPro" id="IPR011330">
    <property type="entry name" value="Glyco_hydro/deAcase_b/a-brl"/>
</dbReference>
<sequence>MKNIFGKTAFAVGFFTLLSIIAVGFSLTIEEYSLLAEEHDGVLPAEEQVEMEACVKGSDMEIREFEAEGNAADSIPILTYHRILGKEDLKKVHYINGEVNSMIVYTEEFAKHMEYLHENGYETLTLKELHAFLKGEIDIPEKSVVLTFDDGFKDNYEEAYPILKKYGFNATNFIVTGAITNKRYSFSPKLSQYLSKKEMEKSCDVFDYQSHTYNYHKRDKDKPVDAWGNHPSYLVAKPQDEIYNDIKTSMQHLNGENLGFAYPYGEYSPDTISVLKELGFKMAFTVVDEAATRDHHLYEIPRYQIYHNVDFETFKYYVEQ</sequence>
<dbReference type="GO" id="GO:0005576">
    <property type="term" value="C:extracellular region"/>
    <property type="evidence" value="ECO:0007669"/>
    <property type="project" value="UniProtKB-SubCell"/>
</dbReference>